<dbReference type="PRINTS" id="PR00080">
    <property type="entry name" value="SDRFAMILY"/>
</dbReference>
<comment type="similarity">
    <text evidence="1 3">Belongs to the short-chain dehydrogenases/reductases (SDR) family.</text>
</comment>
<dbReference type="EMBL" id="OV651818">
    <property type="protein sequence ID" value="CAH1111884.1"/>
    <property type="molecule type" value="Genomic_DNA"/>
</dbReference>
<dbReference type="OrthoDB" id="1933717at2759"/>
<protein>
    <recommendedName>
        <fullName evidence="6">Farnesol dehydrogenase</fullName>
    </recommendedName>
</protein>
<gene>
    <name evidence="4" type="ORF">PSYICH_LOCUS12288</name>
</gene>
<dbReference type="PROSITE" id="PS00061">
    <property type="entry name" value="ADH_SHORT"/>
    <property type="match status" value="1"/>
</dbReference>
<dbReference type="InterPro" id="IPR002347">
    <property type="entry name" value="SDR_fam"/>
</dbReference>
<dbReference type="PRINTS" id="PR00081">
    <property type="entry name" value="GDHRDH"/>
</dbReference>
<proteinExistence type="inferred from homology"/>
<keyword evidence="5" id="KW-1185">Reference proteome</keyword>
<dbReference type="GO" id="GO:0016616">
    <property type="term" value="F:oxidoreductase activity, acting on the CH-OH group of donors, NAD or NADP as acceptor"/>
    <property type="evidence" value="ECO:0007669"/>
    <property type="project" value="UniProtKB-ARBA"/>
</dbReference>
<dbReference type="Gene3D" id="3.40.50.720">
    <property type="entry name" value="NAD(P)-binding Rossmann-like Domain"/>
    <property type="match status" value="1"/>
</dbReference>
<dbReference type="PANTHER" id="PTHR43115:SF4">
    <property type="entry name" value="DEHYDROGENASE_REDUCTASE SDR FAMILY MEMBER 11"/>
    <property type="match status" value="1"/>
</dbReference>
<reference evidence="4" key="1">
    <citation type="submission" date="2022-01" db="EMBL/GenBank/DDBJ databases">
        <authorList>
            <person name="King R."/>
        </authorList>
    </citation>
    <scope>NUCLEOTIDE SEQUENCE</scope>
</reference>
<evidence type="ECO:0000313" key="4">
    <source>
        <dbReference type="EMBL" id="CAH1111884.1"/>
    </source>
</evidence>
<dbReference type="FunFam" id="3.40.50.720:FF:000047">
    <property type="entry name" value="NADP-dependent L-serine/L-allo-threonine dehydrogenase"/>
    <property type="match status" value="1"/>
</dbReference>
<evidence type="ECO:0000256" key="1">
    <source>
        <dbReference type="ARBA" id="ARBA00006484"/>
    </source>
</evidence>
<evidence type="ECO:0000256" key="3">
    <source>
        <dbReference type="RuleBase" id="RU000363"/>
    </source>
</evidence>
<dbReference type="SUPFAM" id="SSF51735">
    <property type="entry name" value="NAD(P)-binding Rossmann-fold domains"/>
    <property type="match status" value="1"/>
</dbReference>
<dbReference type="InterPro" id="IPR036291">
    <property type="entry name" value="NAD(P)-bd_dom_sf"/>
</dbReference>
<name>A0A9P0D4U3_9CUCU</name>
<sequence>MNRWQGQVAVVTGASAGIGASIAEKLVKEGLQVVGIARRKDRVEELAAKLKDDKGKLYAVRADLMKKEDILEAFDWIGKNVGPISILINNAGLGRKTNLINGNIEDWSLVLDTNVLGLAIATREAIKSMQENNIDGHIININSTAGHQVPSIPYNNVYPASKFAVTGLTETLRKELITLGSKIKVSSVSPGCVMTEIYEANGFTEDEEVNKLLKIVPALQAEDVANAVLYVLGTPPNVQVTELTVKPLGEFV</sequence>
<dbReference type="Pfam" id="PF00106">
    <property type="entry name" value="adh_short"/>
    <property type="match status" value="1"/>
</dbReference>
<keyword evidence="2" id="KW-0560">Oxidoreductase</keyword>
<evidence type="ECO:0000256" key="2">
    <source>
        <dbReference type="ARBA" id="ARBA00023002"/>
    </source>
</evidence>
<dbReference type="Proteomes" id="UP001153636">
    <property type="component" value="Chromosome 6"/>
</dbReference>
<dbReference type="InterPro" id="IPR020904">
    <property type="entry name" value="Sc_DH/Rdtase_CS"/>
</dbReference>
<dbReference type="PANTHER" id="PTHR43115">
    <property type="entry name" value="DEHYDROGENASE/REDUCTASE SDR FAMILY MEMBER 11"/>
    <property type="match status" value="1"/>
</dbReference>
<accession>A0A9P0D4U3</accession>
<organism evidence="4 5">
    <name type="scientific">Psylliodes chrysocephalus</name>
    <dbReference type="NCBI Taxonomy" id="3402493"/>
    <lineage>
        <taxon>Eukaryota</taxon>
        <taxon>Metazoa</taxon>
        <taxon>Ecdysozoa</taxon>
        <taxon>Arthropoda</taxon>
        <taxon>Hexapoda</taxon>
        <taxon>Insecta</taxon>
        <taxon>Pterygota</taxon>
        <taxon>Neoptera</taxon>
        <taxon>Endopterygota</taxon>
        <taxon>Coleoptera</taxon>
        <taxon>Polyphaga</taxon>
        <taxon>Cucujiformia</taxon>
        <taxon>Chrysomeloidea</taxon>
        <taxon>Chrysomelidae</taxon>
        <taxon>Galerucinae</taxon>
        <taxon>Alticini</taxon>
        <taxon>Psylliodes</taxon>
    </lineage>
</organism>
<evidence type="ECO:0000313" key="5">
    <source>
        <dbReference type="Proteomes" id="UP001153636"/>
    </source>
</evidence>
<evidence type="ECO:0008006" key="6">
    <source>
        <dbReference type="Google" id="ProtNLM"/>
    </source>
</evidence>
<dbReference type="AlphaFoldDB" id="A0A9P0D4U3"/>